<dbReference type="SMART" id="SM00857">
    <property type="entry name" value="Resolvase"/>
    <property type="match status" value="1"/>
</dbReference>
<dbReference type="Gene3D" id="3.40.50.1390">
    <property type="entry name" value="Resolvase, N-terminal catalytic domain"/>
    <property type="match status" value="1"/>
</dbReference>
<dbReference type="PANTHER" id="PTHR30461:SF23">
    <property type="entry name" value="DNA RECOMBINASE-RELATED"/>
    <property type="match status" value="1"/>
</dbReference>
<dbReference type="RefSeq" id="WP_210154793.1">
    <property type="nucleotide sequence ID" value="NZ_JAFCNB010000003.1"/>
</dbReference>
<feature type="coiled-coil region" evidence="1">
    <location>
        <begin position="397"/>
        <end position="427"/>
    </location>
</feature>
<gene>
    <name evidence="4" type="ORF">JOL79_06675</name>
</gene>
<dbReference type="GO" id="GO:0000150">
    <property type="term" value="F:DNA strand exchange activity"/>
    <property type="evidence" value="ECO:0007669"/>
    <property type="project" value="InterPro"/>
</dbReference>
<dbReference type="EMBL" id="JAFCNB010000003">
    <property type="protein sequence ID" value="MBP2703481.1"/>
    <property type="molecule type" value="Genomic_DNA"/>
</dbReference>
<dbReference type="Pfam" id="PF13408">
    <property type="entry name" value="Zn_ribbon_recom"/>
    <property type="match status" value="1"/>
</dbReference>
<dbReference type="Pfam" id="PF07508">
    <property type="entry name" value="Recombinase"/>
    <property type="match status" value="1"/>
</dbReference>
<reference evidence="4" key="1">
    <citation type="submission" date="2021-02" db="EMBL/GenBank/DDBJ databases">
        <title>Draft genome sequence of Microbispora sp. RL4-1S isolated from rice leaves in Thailand.</title>
        <authorList>
            <person name="Muangham S."/>
            <person name="Duangmal K."/>
        </authorList>
    </citation>
    <scope>NUCLEOTIDE SEQUENCE</scope>
    <source>
        <strain evidence="4">RL4-1S</strain>
    </source>
</reference>
<organism evidence="4 5">
    <name type="scientific">Microbispora oryzae</name>
    <dbReference type="NCBI Taxonomy" id="2806554"/>
    <lineage>
        <taxon>Bacteria</taxon>
        <taxon>Bacillati</taxon>
        <taxon>Actinomycetota</taxon>
        <taxon>Actinomycetes</taxon>
        <taxon>Streptosporangiales</taxon>
        <taxon>Streptosporangiaceae</taxon>
        <taxon>Microbispora</taxon>
    </lineage>
</organism>
<dbReference type="InterPro" id="IPR036162">
    <property type="entry name" value="Resolvase-like_N_sf"/>
</dbReference>
<evidence type="ECO:0000256" key="1">
    <source>
        <dbReference type="SAM" id="Coils"/>
    </source>
</evidence>
<dbReference type="AlphaFoldDB" id="A0A941AGY5"/>
<dbReference type="Proteomes" id="UP000674234">
    <property type="component" value="Unassembled WGS sequence"/>
</dbReference>
<dbReference type="PROSITE" id="PS51737">
    <property type="entry name" value="RECOMBINASE_DNA_BIND"/>
    <property type="match status" value="1"/>
</dbReference>
<comment type="caution">
    <text evidence="4">The sequence shown here is derived from an EMBL/GenBank/DDBJ whole genome shotgun (WGS) entry which is preliminary data.</text>
</comment>
<dbReference type="InterPro" id="IPR006119">
    <property type="entry name" value="Resolv_N"/>
</dbReference>
<keyword evidence="5" id="KW-1185">Reference proteome</keyword>
<dbReference type="SUPFAM" id="SSF53041">
    <property type="entry name" value="Resolvase-like"/>
    <property type="match status" value="1"/>
</dbReference>
<sequence length="486" mass="55032">MRRQQKRTGLRWGLYARISKDKNKGTEDEGESVENQLAKLREYVAEKDPHGEIVKVYVDNDIPASGRMTKRKIRDDFDQMRDDARAGAVQAVAAWHLDRYTRRPRELEDMLDIYDEHGTLFHCKTGDINLATSTGRAMGRMLVTWGAYEGDLKIERMELAYENRARSGKAHSGGMRCYGYTDDNSALIDDEVAIIREMAERILPPQPESVRSLCRDLQERGILTVTGRPFTPTTIMRLLRNHRLRGARTYHEEVVAEDAFPRVFTDEEHAQIMAFLNDGSRKTFDEPRRRYLLSGGIAICGLCESKLQAQPSNSGRRGYVCRTSVPYGGCGKIRIQGEAFDNYVAAEVLARFASPKVRRQVMAAAAGDGASVAMELGRVDERLAELGRDWARGTLDRVALEAAQNELQRERRRLQQAMRDRERVSSLPVAMPTTPAALAEWWTAPTTTLDQQRDLILTVLDHVSVGPSVRRGFNGFEPDRLAFVWK</sequence>
<keyword evidence="1" id="KW-0175">Coiled coil</keyword>
<dbReference type="InterPro" id="IPR038109">
    <property type="entry name" value="DNA_bind_recomb_sf"/>
</dbReference>
<dbReference type="Pfam" id="PF00239">
    <property type="entry name" value="Resolvase"/>
    <property type="match status" value="1"/>
</dbReference>
<dbReference type="InterPro" id="IPR050639">
    <property type="entry name" value="SSR_resolvase"/>
</dbReference>
<proteinExistence type="predicted"/>
<dbReference type="InterPro" id="IPR011109">
    <property type="entry name" value="DNA_bind_recombinase_dom"/>
</dbReference>
<dbReference type="Gene3D" id="3.90.1750.20">
    <property type="entry name" value="Putative Large Serine Recombinase, Chain B, Domain 2"/>
    <property type="match status" value="1"/>
</dbReference>
<evidence type="ECO:0000259" key="2">
    <source>
        <dbReference type="PROSITE" id="PS51736"/>
    </source>
</evidence>
<dbReference type="PANTHER" id="PTHR30461">
    <property type="entry name" value="DNA-INVERTASE FROM LAMBDOID PROPHAGE"/>
    <property type="match status" value="1"/>
</dbReference>
<feature type="domain" description="Resolvase/invertase-type recombinase catalytic" evidence="2">
    <location>
        <begin position="11"/>
        <end position="168"/>
    </location>
</feature>
<feature type="domain" description="Recombinase" evidence="3">
    <location>
        <begin position="175"/>
        <end position="282"/>
    </location>
</feature>
<evidence type="ECO:0000259" key="3">
    <source>
        <dbReference type="PROSITE" id="PS51737"/>
    </source>
</evidence>
<dbReference type="PROSITE" id="PS51736">
    <property type="entry name" value="RECOMBINASES_3"/>
    <property type="match status" value="1"/>
</dbReference>
<name>A0A941AGY5_9ACTN</name>
<evidence type="ECO:0000313" key="4">
    <source>
        <dbReference type="EMBL" id="MBP2703481.1"/>
    </source>
</evidence>
<dbReference type="CDD" id="cd00338">
    <property type="entry name" value="Ser_Recombinase"/>
    <property type="match status" value="1"/>
</dbReference>
<evidence type="ECO:0000313" key="5">
    <source>
        <dbReference type="Proteomes" id="UP000674234"/>
    </source>
</evidence>
<dbReference type="InterPro" id="IPR025827">
    <property type="entry name" value="Zn_ribbon_recom_dom"/>
</dbReference>
<dbReference type="GO" id="GO:0003677">
    <property type="term" value="F:DNA binding"/>
    <property type="evidence" value="ECO:0007669"/>
    <property type="project" value="InterPro"/>
</dbReference>
<protein>
    <submittedName>
        <fullName evidence="4">Recombinase family protein</fullName>
    </submittedName>
</protein>
<accession>A0A941AGY5</accession>